<dbReference type="InterPro" id="IPR005334">
    <property type="entry name" value="Tctex-1-like"/>
</dbReference>
<protein>
    <recommendedName>
        <fullName evidence="4">Dynein light chain</fullName>
    </recommendedName>
</protein>
<dbReference type="GO" id="GO:0005737">
    <property type="term" value="C:cytoplasm"/>
    <property type="evidence" value="ECO:0007669"/>
    <property type="project" value="TreeGrafter"/>
</dbReference>
<dbReference type="Pfam" id="PF03645">
    <property type="entry name" value="Tctex-1"/>
    <property type="match status" value="1"/>
</dbReference>
<organism evidence="2 3">
    <name type="scientific">Polypedilum vanderplanki</name>
    <name type="common">Sleeping chironomid midge</name>
    <dbReference type="NCBI Taxonomy" id="319348"/>
    <lineage>
        <taxon>Eukaryota</taxon>
        <taxon>Metazoa</taxon>
        <taxon>Ecdysozoa</taxon>
        <taxon>Arthropoda</taxon>
        <taxon>Hexapoda</taxon>
        <taxon>Insecta</taxon>
        <taxon>Pterygota</taxon>
        <taxon>Neoptera</taxon>
        <taxon>Endopterygota</taxon>
        <taxon>Diptera</taxon>
        <taxon>Nematocera</taxon>
        <taxon>Chironomoidea</taxon>
        <taxon>Chironomidae</taxon>
        <taxon>Chironominae</taxon>
        <taxon>Polypedilum</taxon>
        <taxon>Polypedilum</taxon>
    </lineage>
</organism>
<gene>
    <name evidence="2" type="ORF">PVAND_004583</name>
</gene>
<dbReference type="GO" id="GO:0007018">
    <property type="term" value="P:microtubule-based movement"/>
    <property type="evidence" value="ECO:0007669"/>
    <property type="project" value="TreeGrafter"/>
</dbReference>
<keyword evidence="3" id="KW-1185">Reference proteome</keyword>
<dbReference type="CDD" id="cd21451">
    <property type="entry name" value="DLC-like_TCTEX1D"/>
    <property type="match status" value="1"/>
</dbReference>
<evidence type="ECO:0000313" key="2">
    <source>
        <dbReference type="EMBL" id="KAG5674629.1"/>
    </source>
</evidence>
<comment type="caution">
    <text evidence="2">The sequence shown here is derived from an EMBL/GenBank/DDBJ whole genome shotgun (WGS) entry which is preliminary data.</text>
</comment>
<proteinExistence type="inferred from homology"/>
<evidence type="ECO:0008006" key="4">
    <source>
        <dbReference type="Google" id="ProtNLM"/>
    </source>
</evidence>
<dbReference type="Proteomes" id="UP001107558">
    <property type="component" value="Chromosome 2"/>
</dbReference>
<evidence type="ECO:0000256" key="1">
    <source>
        <dbReference type="ARBA" id="ARBA00005361"/>
    </source>
</evidence>
<dbReference type="GO" id="GO:0045505">
    <property type="term" value="F:dynein intermediate chain binding"/>
    <property type="evidence" value="ECO:0007669"/>
    <property type="project" value="TreeGrafter"/>
</dbReference>
<dbReference type="PANTHER" id="PTHR21255:SF69">
    <property type="entry name" value="AT23443P"/>
    <property type="match status" value="1"/>
</dbReference>
<dbReference type="AlphaFoldDB" id="A0A9J6BYJ8"/>
<dbReference type="Gene3D" id="3.30.1140.40">
    <property type="entry name" value="Tctex-1"/>
    <property type="match status" value="1"/>
</dbReference>
<sequence length="205" mass="24416">MAARKTIKFAENILNQKPVNEIQNNKIEESEEPTTPLAPKISRTSITSRDSIKDLSRRSTRLTQMFGGFKNKKRRSSIITRPIERYLPTYQLESKNPFNPLVVKDLLKRMVNEEMDRFVRISFANEFTTRKQMRELCGDIHNHIRAKDYDRYRIIVQSTLLEKKYQDYYQNIAVCWDTEKDNTIHYIYERSNFVLIVAVFGIYYD</sequence>
<dbReference type="GO" id="GO:0005868">
    <property type="term" value="C:cytoplasmic dynein complex"/>
    <property type="evidence" value="ECO:0007669"/>
    <property type="project" value="TreeGrafter"/>
</dbReference>
<dbReference type="OrthoDB" id="10248487at2759"/>
<accession>A0A9J6BYJ8</accession>
<dbReference type="EMBL" id="JADBJN010000002">
    <property type="protein sequence ID" value="KAG5674629.1"/>
    <property type="molecule type" value="Genomic_DNA"/>
</dbReference>
<evidence type="ECO:0000313" key="3">
    <source>
        <dbReference type="Proteomes" id="UP001107558"/>
    </source>
</evidence>
<comment type="similarity">
    <text evidence="1">Belongs to the dynein light chain Tctex-type family.</text>
</comment>
<dbReference type="PANTHER" id="PTHR21255">
    <property type="entry name" value="T-COMPLEX-ASSOCIATED-TESTIS-EXPRESSED 1/ DYNEIN LIGHT CHAIN"/>
    <property type="match status" value="1"/>
</dbReference>
<dbReference type="InterPro" id="IPR038586">
    <property type="entry name" value="Tctex-1-like_sf"/>
</dbReference>
<name>A0A9J6BYJ8_POLVA</name>
<reference evidence="2" key="1">
    <citation type="submission" date="2021-03" db="EMBL/GenBank/DDBJ databases">
        <title>Chromosome level genome of the anhydrobiotic midge Polypedilum vanderplanki.</title>
        <authorList>
            <person name="Yoshida Y."/>
            <person name="Kikawada T."/>
            <person name="Gusev O."/>
        </authorList>
    </citation>
    <scope>NUCLEOTIDE SEQUENCE</scope>
    <source>
        <strain evidence="2">NIAS01</strain>
        <tissue evidence="2">Whole body or cell culture</tissue>
    </source>
</reference>